<dbReference type="PANTHER" id="PTHR46196">
    <property type="entry name" value="TRANSCRIPTION FACTOR BHLH155-LIKE ISOFORM X1-RELATED"/>
    <property type="match status" value="1"/>
</dbReference>
<comment type="subcellular location">
    <subcellularLocation>
        <location evidence="1">Nucleus</location>
    </subcellularLocation>
</comment>
<evidence type="ECO:0000256" key="3">
    <source>
        <dbReference type="ARBA" id="ARBA00023163"/>
    </source>
</evidence>
<gene>
    <name evidence="7" type="ORF">TEA_022397</name>
</gene>
<dbReference type="PANTHER" id="PTHR46196:SF2">
    <property type="entry name" value="TRANSCRIPTION FACTOR BHLH157"/>
    <property type="match status" value="1"/>
</dbReference>
<feature type="region of interest" description="Disordered" evidence="5">
    <location>
        <begin position="806"/>
        <end position="836"/>
    </location>
</feature>
<dbReference type="InterPro" id="IPR043561">
    <property type="entry name" value="LHW-like"/>
</dbReference>
<dbReference type="InterPro" id="IPR011598">
    <property type="entry name" value="bHLH_dom"/>
</dbReference>
<feature type="compositionally biased region" description="Acidic residues" evidence="5">
    <location>
        <begin position="217"/>
        <end position="230"/>
    </location>
</feature>
<dbReference type="AlphaFoldDB" id="A0A4S4D788"/>
<feature type="compositionally biased region" description="Basic residues" evidence="5">
    <location>
        <begin position="821"/>
        <end position="832"/>
    </location>
</feature>
<reference evidence="7 8" key="1">
    <citation type="journal article" date="2018" name="Proc. Natl. Acad. Sci. U.S.A.">
        <title>Draft genome sequence of Camellia sinensis var. sinensis provides insights into the evolution of the tea genome and tea quality.</title>
        <authorList>
            <person name="Wei C."/>
            <person name="Yang H."/>
            <person name="Wang S."/>
            <person name="Zhao J."/>
            <person name="Liu C."/>
            <person name="Gao L."/>
            <person name="Xia E."/>
            <person name="Lu Y."/>
            <person name="Tai Y."/>
            <person name="She G."/>
            <person name="Sun J."/>
            <person name="Cao H."/>
            <person name="Tong W."/>
            <person name="Gao Q."/>
            <person name="Li Y."/>
            <person name="Deng W."/>
            <person name="Jiang X."/>
            <person name="Wang W."/>
            <person name="Chen Q."/>
            <person name="Zhang S."/>
            <person name="Li H."/>
            <person name="Wu J."/>
            <person name="Wang P."/>
            <person name="Li P."/>
            <person name="Shi C."/>
            <person name="Zheng F."/>
            <person name="Jian J."/>
            <person name="Huang B."/>
            <person name="Shan D."/>
            <person name="Shi M."/>
            <person name="Fang C."/>
            <person name="Yue Y."/>
            <person name="Li F."/>
            <person name="Li D."/>
            <person name="Wei S."/>
            <person name="Han B."/>
            <person name="Jiang C."/>
            <person name="Yin Y."/>
            <person name="Xia T."/>
            <person name="Zhang Z."/>
            <person name="Bennetzen J.L."/>
            <person name="Zhao S."/>
            <person name="Wan X."/>
        </authorList>
    </citation>
    <scope>NUCLEOTIDE SEQUENCE [LARGE SCALE GENOMIC DNA]</scope>
    <source>
        <strain evidence="8">cv. Shuchazao</strain>
        <tissue evidence="7">Leaf</tissue>
    </source>
</reference>
<comment type="caution">
    <text evidence="7">The sequence shown here is derived from an EMBL/GenBank/DDBJ whole genome shotgun (WGS) entry which is preliminary data.</text>
</comment>
<accession>A0A4S4D788</accession>
<dbReference type="GO" id="GO:0003700">
    <property type="term" value="F:DNA-binding transcription factor activity"/>
    <property type="evidence" value="ECO:0007669"/>
    <property type="project" value="InterPro"/>
</dbReference>
<dbReference type="Pfam" id="PF14215">
    <property type="entry name" value="bHLH-MYC_N"/>
    <property type="match status" value="1"/>
</dbReference>
<dbReference type="Pfam" id="PF23176">
    <property type="entry name" value="bHLH_LHW"/>
    <property type="match status" value="1"/>
</dbReference>
<organism evidence="7 8">
    <name type="scientific">Camellia sinensis var. sinensis</name>
    <name type="common">China tea</name>
    <dbReference type="NCBI Taxonomy" id="542762"/>
    <lineage>
        <taxon>Eukaryota</taxon>
        <taxon>Viridiplantae</taxon>
        <taxon>Streptophyta</taxon>
        <taxon>Embryophyta</taxon>
        <taxon>Tracheophyta</taxon>
        <taxon>Spermatophyta</taxon>
        <taxon>Magnoliopsida</taxon>
        <taxon>eudicotyledons</taxon>
        <taxon>Gunneridae</taxon>
        <taxon>Pentapetalae</taxon>
        <taxon>asterids</taxon>
        <taxon>Ericales</taxon>
        <taxon>Theaceae</taxon>
        <taxon>Camellia</taxon>
    </lineage>
</organism>
<feature type="compositionally biased region" description="Pro residues" evidence="5">
    <location>
        <begin position="204"/>
        <end position="213"/>
    </location>
</feature>
<name>A0A4S4D788_CAMSN</name>
<evidence type="ECO:0000256" key="5">
    <source>
        <dbReference type="SAM" id="MobiDB-lite"/>
    </source>
</evidence>
<dbReference type="GO" id="GO:0046983">
    <property type="term" value="F:protein dimerization activity"/>
    <property type="evidence" value="ECO:0007669"/>
    <property type="project" value="InterPro"/>
</dbReference>
<protein>
    <recommendedName>
        <fullName evidence="6">BHLH domain-containing protein</fullName>
    </recommendedName>
</protein>
<feature type="domain" description="BHLH" evidence="6">
    <location>
        <begin position="824"/>
        <end position="873"/>
    </location>
</feature>
<dbReference type="EMBL" id="SDRB02012242">
    <property type="protein sequence ID" value="THF98279.1"/>
    <property type="molecule type" value="Genomic_DNA"/>
</dbReference>
<evidence type="ECO:0000259" key="6">
    <source>
        <dbReference type="PROSITE" id="PS50888"/>
    </source>
</evidence>
<evidence type="ECO:0000256" key="4">
    <source>
        <dbReference type="ARBA" id="ARBA00023242"/>
    </source>
</evidence>
<dbReference type="GO" id="GO:0005634">
    <property type="term" value="C:nucleus"/>
    <property type="evidence" value="ECO:0007669"/>
    <property type="project" value="UniProtKB-SubCell"/>
</dbReference>
<keyword evidence="4" id="KW-0539">Nucleus</keyword>
<feature type="region of interest" description="Disordered" evidence="5">
    <location>
        <begin position="101"/>
        <end position="123"/>
    </location>
</feature>
<keyword evidence="2" id="KW-0805">Transcription regulation</keyword>
<keyword evidence="8" id="KW-1185">Reference proteome</keyword>
<dbReference type="STRING" id="542762.A0A4S4D788"/>
<evidence type="ECO:0000256" key="1">
    <source>
        <dbReference type="ARBA" id="ARBA00004123"/>
    </source>
</evidence>
<feature type="region of interest" description="Disordered" evidence="5">
    <location>
        <begin position="199"/>
        <end position="268"/>
    </location>
</feature>
<dbReference type="InterPro" id="IPR025610">
    <property type="entry name" value="MYC/MYB_N"/>
</dbReference>
<evidence type="ECO:0000313" key="8">
    <source>
        <dbReference type="Proteomes" id="UP000306102"/>
    </source>
</evidence>
<evidence type="ECO:0000313" key="7">
    <source>
        <dbReference type="EMBL" id="THF98279.1"/>
    </source>
</evidence>
<keyword evidence="3" id="KW-0804">Transcription</keyword>
<dbReference type="Proteomes" id="UP000306102">
    <property type="component" value="Unassembled WGS sequence"/>
</dbReference>
<dbReference type="PROSITE" id="PS50888">
    <property type="entry name" value="BHLH"/>
    <property type="match status" value="1"/>
</dbReference>
<evidence type="ECO:0000256" key="2">
    <source>
        <dbReference type="ARBA" id="ARBA00023015"/>
    </source>
</evidence>
<sequence length="1013" mass="112699">MANDSAEDINVGVALSTALLLPGDLERNTELSEYENYALMLQRSVQGIQHAHSFFVQSFENQQKLVDMKREFSSFQKTNKGLQSKMKKLKDQAEATIKAQIDTEEKAESAEAIRKGSEAQRKEAEEKMAQVEKELQKALVTKEAEIKDADEKAYAQGMADATEAYELQVKQACNKGFTLGWMSLLNKLNVPEDSPFRNADLIPLPFPPSPPPSQDVGEFESEDGNEDEDEALVRKSKDADGAKSPLQNEQVLDLTQDEEDEEVRKDAASEKISADVTISKKSVEETLQEIDAKLALEKATEFENIRRARDRSFTLKNQPNDNCFAFLLQLLEASQFEADPLLQRSLLPEQFVDYLLLTMEDAYYEEHVGVIIDDMLLQVHVLGNGDASKLKANFYEADVVIILLFRIVGQSAFTNTHRWMFSDAVVSIDNHDMIQDNSEIHHQFSCGIETVVLISVEPRGVVQFGSTQKIPERMEFVDQTKRLFREIENGDMVFLPDNIRSSSNSEIYGMSGGLFASLISSGNSNPRNLKPIDDANSKNYVGTTSSSADLPWLSPFTSDHGRTHSSHLQNQLQMVTTEAPLVQSTTYCSAAPTPCISTWSSGQSTLTSFEQQLLSETRLPSSQNVSPFNNLANSVQSSVTNKFNSGGNKKLFNDFSVENDLFDGFGVDFECGQAEDFLNEILMPVVSAGHLDFITDTSERVSEQCVGSMVGPQERLFSKLGLEQFSSSNSMASSSFGDELSSTSKRKMGSCSVSDNQVHLTSLPCFSGNMNSLCPVYNLEPKKAVNPKSLVGSRIGDSYSITGGSSLVVSKPKKSKESAKVGRKRARPGSRPKPKDRIQIEERIAELRKLIPNGVKMSIDSLLAQTIKHMLFLQSVTKHAEKLQQADERKETELAQTMVDPVDVKDLSPSGQKLIQMLCEENGFFLEIIDIIQGFGLTILKGVMEIRENKIWACFIVEAEANRHVMKQEIYMSLHKLLYQKATSVINVLNGGTTLFNNYHQHLLPFATSHRLG</sequence>
<proteinExistence type="predicted"/>
<feature type="compositionally biased region" description="Basic and acidic residues" evidence="5">
    <location>
        <begin position="231"/>
        <end position="241"/>
    </location>
</feature>